<dbReference type="InterPro" id="IPR052040">
    <property type="entry name" value="GTPase/Isobutyryl-CoA_mutase"/>
</dbReference>
<dbReference type="Proteomes" id="UP000322084">
    <property type="component" value="Unassembled WGS sequence"/>
</dbReference>
<dbReference type="InterPro" id="IPR003593">
    <property type="entry name" value="AAA+_ATPase"/>
</dbReference>
<dbReference type="Pfam" id="PF03308">
    <property type="entry name" value="MeaB"/>
    <property type="match status" value="1"/>
</dbReference>
<evidence type="ECO:0000259" key="5">
    <source>
        <dbReference type="SMART" id="SM00382"/>
    </source>
</evidence>
<keyword evidence="4" id="KW-0143">Chaperone</keyword>
<name>A0A5A7MPN7_9PROT</name>
<dbReference type="SUPFAM" id="SSF52540">
    <property type="entry name" value="P-loop containing nucleoside triphosphate hydrolases"/>
    <property type="match status" value="1"/>
</dbReference>
<dbReference type="EMBL" id="BKCL01000004">
    <property type="protein sequence ID" value="GEQ97921.1"/>
    <property type="molecule type" value="Genomic_DNA"/>
</dbReference>
<dbReference type="PANTHER" id="PTHR43087">
    <property type="entry name" value="LYSINE/ARGININE/ORNITHINE TRANSPORT SYSTEM KINASE"/>
    <property type="match status" value="1"/>
</dbReference>
<evidence type="ECO:0000256" key="3">
    <source>
        <dbReference type="ARBA" id="ARBA00023134"/>
    </source>
</evidence>
<evidence type="ECO:0000313" key="7">
    <source>
        <dbReference type="Proteomes" id="UP000322084"/>
    </source>
</evidence>
<keyword evidence="1" id="KW-0547">Nucleotide-binding</keyword>
<evidence type="ECO:0000256" key="1">
    <source>
        <dbReference type="ARBA" id="ARBA00022741"/>
    </source>
</evidence>
<dbReference type="AlphaFoldDB" id="A0A5A7MPN7"/>
<dbReference type="GO" id="GO:0016787">
    <property type="term" value="F:hydrolase activity"/>
    <property type="evidence" value="ECO:0007669"/>
    <property type="project" value="UniProtKB-KW"/>
</dbReference>
<sequence length="172" mass="17569">MAGAASLDAVRRGGKVALAQALSDLERAPDARATLSLLDAAYHAPKGHVIGLTGPPGVGKSTLAAALVRHWRSMGESVGVVAVDPSSKIGGGSLLGDRMRMAADPEDQNLFIRSMAAGGQLGGLSESAFPAIILMRALFDRVLVETVGVGQSETDISGVADSVVFCVQRFGG</sequence>
<comment type="caution">
    <text evidence="6">The sequence shown here is derived from an EMBL/GenBank/DDBJ whole genome shotgun (WGS) entry which is preliminary data.</text>
</comment>
<keyword evidence="2" id="KW-0378">Hydrolase</keyword>
<keyword evidence="3" id="KW-0342">GTP-binding</keyword>
<gene>
    <name evidence="6" type="ORF">JCM17844_15580</name>
</gene>
<proteinExistence type="predicted"/>
<evidence type="ECO:0000256" key="2">
    <source>
        <dbReference type="ARBA" id="ARBA00022801"/>
    </source>
</evidence>
<dbReference type="Gene3D" id="3.40.50.300">
    <property type="entry name" value="P-loop containing nucleotide triphosphate hydrolases"/>
    <property type="match status" value="1"/>
</dbReference>
<dbReference type="InterPro" id="IPR027417">
    <property type="entry name" value="P-loop_NTPase"/>
</dbReference>
<dbReference type="GO" id="GO:0005525">
    <property type="term" value="F:GTP binding"/>
    <property type="evidence" value="ECO:0007669"/>
    <property type="project" value="UniProtKB-KW"/>
</dbReference>
<dbReference type="PANTHER" id="PTHR43087:SF1">
    <property type="entry name" value="LAO_AO TRANSPORT SYSTEM ATPASE"/>
    <property type="match status" value="1"/>
</dbReference>
<reference evidence="6 7" key="1">
    <citation type="submission" date="2019-09" db="EMBL/GenBank/DDBJ databases">
        <title>NBRP : Genome information of microbial organism related human and environment.</title>
        <authorList>
            <person name="Hattori M."/>
            <person name="Oshima K."/>
            <person name="Inaba H."/>
            <person name="Suda W."/>
            <person name="Sakamoto M."/>
            <person name="Iino T."/>
            <person name="Kitahara M."/>
            <person name="Oshida Y."/>
            <person name="Iida T."/>
            <person name="Kudo T."/>
            <person name="Itoh T."/>
            <person name="Ohkuma M."/>
        </authorList>
    </citation>
    <scope>NUCLEOTIDE SEQUENCE [LARGE SCALE GENOMIC DNA]</scope>
    <source>
        <strain evidence="6 7">Hi-2</strain>
    </source>
</reference>
<accession>A0A5A7MPN7</accession>
<feature type="domain" description="AAA+ ATPase" evidence="5">
    <location>
        <begin position="46"/>
        <end position="153"/>
    </location>
</feature>
<organism evidence="6 7">
    <name type="scientific">Iodidimonas gelatinilytica</name>
    <dbReference type="NCBI Taxonomy" id="1236966"/>
    <lineage>
        <taxon>Bacteria</taxon>
        <taxon>Pseudomonadati</taxon>
        <taxon>Pseudomonadota</taxon>
        <taxon>Alphaproteobacteria</taxon>
        <taxon>Iodidimonadales</taxon>
        <taxon>Iodidimonadaceae</taxon>
        <taxon>Iodidimonas</taxon>
    </lineage>
</organism>
<protein>
    <recommendedName>
        <fullName evidence="5">AAA+ ATPase domain-containing protein</fullName>
    </recommendedName>
</protein>
<evidence type="ECO:0000256" key="4">
    <source>
        <dbReference type="ARBA" id="ARBA00023186"/>
    </source>
</evidence>
<dbReference type="SMART" id="SM00382">
    <property type="entry name" value="AAA"/>
    <property type="match status" value="1"/>
</dbReference>
<evidence type="ECO:0000313" key="6">
    <source>
        <dbReference type="EMBL" id="GEQ97921.1"/>
    </source>
</evidence>
<dbReference type="RefSeq" id="WP_210431561.1">
    <property type="nucleotide sequence ID" value="NZ_BKCL01000004.1"/>
</dbReference>